<dbReference type="GO" id="GO:0006952">
    <property type="term" value="P:defense response"/>
    <property type="evidence" value="ECO:0000318"/>
    <property type="project" value="GO_Central"/>
</dbReference>
<organism evidence="4 5">
    <name type="scientific">Sorghum bicolor</name>
    <name type="common">Sorghum</name>
    <name type="synonym">Sorghum vulgare</name>
    <dbReference type="NCBI Taxonomy" id="4558"/>
    <lineage>
        <taxon>Eukaryota</taxon>
        <taxon>Viridiplantae</taxon>
        <taxon>Streptophyta</taxon>
        <taxon>Embryophyta</taxon>
        <taxon>Tracheophyta</taxon>
        <taxon>Spermatophyta</taxon>
        <taxon>Magnoliopsida</taxon>
        <taxon>Liliopsida</taxon>
        <taxon>Poales</taxon>
        <taxon>Poaceae</taxon>
        <taxon>PACMAD clade</taxon>
        <taxon>Panicoideae</taxon>
        <taxon>Andropogonodae</taxon>
        <taxon>Andropogoneae</taxon>
        <taxon>Sorghinae</taxon>
        <taxon>Sorghum</taxon>
    </lineage>
</organism>
<keyword evidence="2" id="KW-0732">Signal</keyword>
<dbReference type="OMA" id="MEASHWK"/>
<dbReference type="Pfam" id="PF00304">
    <property type="entry name" value="Gamma-thionin"/>
    <property type="match status" value="1"/>
</dbReference>
<dbReference type="Gramene" id="OQU92220">
    <property type="protein sequence ID" value="OQU92220"/>
    <property type="gene ID" value="SORBI_3001G312100"/>
</dbReference>
<evidence type="ECO:0000313" key="4">
    <source>
        <dbReference type="EMBL" id="OQU92220.1"/>
    </source>
</evidence>
<evidence type="ECO:0000256" key="1">
    <source>
        <dbReference type="ARBA" id="ARBA00023157"/>
    </source>
</evidence>
<feature type="signal peptide" evidence="2">
    <location>
        <begin position="1"/>
        <end position="28"/>
    </location>
</feature>
<dbReference type="InterPro" id="IPR003614">
    <property type="entry name" value="Knottins"/>
</dbReference>
<protein>
    <recommendedName>
        <fullName evidence="3">Knottins-like domain-containing protein</fullName>
    </recommendedName>
</protein>
<reference evidence="4 5" key="1">
    <citation type="journal article" date="2009" name="Nature">
        <title>The Sorghum bicolor genome and the diversification of grasses.</title>
        <authorList>
            <person name="Paterson A.H."/>
            <person name="Bowers J.E."/>
            <person name="Bruggmann R."/>
            <person name="Dubchak I."/>
            <person name="Grimwood J."/>
            <person name="Gundlach H."/>
            <person name="Haberer G."/>
            <person name="Hellsten U."/>
            <person name="Mitros T."/>
            <person name="Poliakov A."/>
            <person name="Schmutz J."/>
            <person name="Spannagl M."/>
            <person name="Tang H."/>
            <person name="Wang X."/>
            <person name="Wicker T."/>
            <person name="Bharti A.K."/>
            <person name="Chapman J."/>
            <person name="Feltus F.A."/>
            <person name="Gowik U."/>
            <person name="Grigoriev I.V."/>
            <person name="Lyons E."/>
            <person name="Maher C.A."/>
            <person name="Martis M."/>
            <person name="Narechania A."/>
            <person name="Otillar R.P."/>
            <person name="Penning B.W."/>
            <person name="Salamov A.A."/>
            <person name="Wang Y."/>
            <person name="Zhang L."/>
            <person name="Carpita N.C."/>
            <person name="Freeling M."/>
            <person name="Gingle A.R."/>
            <person name="Hash C.T."/>
            <person name="Keller B."/>
            <person name="Klein P."/>
            <person name="Kresovich S."/>
            <person name="McCann M.C."/>
            <person name="Ming R."/>
            <person name="Peterson D.G."/>
            <person name="Mehboob-ur-Rahman"/>
            <person name="Ware D."/>
            <person name="Westhoff P."/>
            <person name="Mayer K.F."/>
            <person name="Messing J."/>
            <person name="Rokhsar D.S."/>
        </authorList>
    </citation>
    <scope>NUCLEOTIDE SEQUENCE [LARGE SCALE GENOMIC DNA]</scope>
    <source>
        <strain evidence="5">cv. BTx623</strain>
    </source>
</reference>
<keyword evidence="5" id="KW-1185">Reference proteome</keyword>
<sequence length="104" mass="11234">MEDSHRKLSAAVVLLLLTMAGEMGPAEAKECFSESTTFKGVCFVSKKCNDKCLQESKSYSGGKCATMFLTCMCITPCTTMLQRQRPAAMAAQMDQSGGDGFLNK</sequence>
<dbReference type="InterPro" id="IPR036574">
    <property type="entry name" value="Scorpion_toxin-like_sf"/>
</dbReference>
<evidence type="ECO:0000256" key="2">
    <source>
        <dbReference type="SAM" id="SignalP"/>
    </source>
</evidence>
<evidence type="ECO:0000313" key="5">
    <source>
        <dbReference type="Proteomes" id="UP000000768"/>
    </source>
</evidence>
<gene>
    <name evidence="4" type="ORF">SORBI_3001G312100</name>
</gene>
<feature type="domain" description="Knottins-like" evidence="3">
    <location>
        <begin position="30"/>
        <end position="77"/>
    </location>
</feature>
<proteinExistence type="predicted"/>
<dbReference type="Proteomes" id="UP000000768">
    <property type="component" value="Chromosome 1"/>
</dbReference>
<dbReference type="AlphaFoldDB" id="A0A1Z5S8G4"/>
<dbReference type="EMBL" id="CM000760">
    <property type="protein sequence ID" value="OQU92220.1"/>
    <property type="molecule type" value="Genomic_DNA"/>
</dbReference>
<feature type="chain" id="PRO_5012554859" description="Knottins-like domain-containing protein" evidence="2">
    <location>
        <begin position="29"/>
        <end position="104"/>
    </location>
</feature>
<accession>A0A1Z5S8G4</accession>
<dbReference type="PROSITE" id="PS00940">
    <property type="entry name" value="GAMMA_THIONIN"/>
    <property type="match status" value="1"/>
</dbReference>
<name>A0A1Z5S8G4_SORBI</name>
<dbReference type="SMART" id="SM00505">
    <property type="entry name" value="Knot1"/>
    <property type="match status" value="1"/>
</dbReference>
<evidence type="ECO:0000259" key="3">
    <source>
        <dbReference type="SMART" id="SM00505"/>
    </source>
</evidence>
<reference evidence="5" key="2">
    <citation type="journal article" date="2018" name="Plant J.">
        <title>The Sorghum bicolor reference genome: improved assembly, gene annotations, a transcriptome atlas, and signatures of genome organization.</title>
        <authorList>
            <person name="McCormick R.F."/>
            <person name="Truong S.K."/>
            <person name="Sreedasyam A."/>
            <person name="Jenkins J."/>
            <person name="Shu S."/>
            <person name="Sims D."/>
            <person name="Kennedy M."/>
            <person name="Amirebrahimi M."/>
            <person name="Weers B.D."/>
            <person name="McKinley B."/>
            <person name="Mattison A."/>
            <person name="Morishige D.T."/>
            <person name="Grimwood J."/>
            <person name="Schmutz J."/>
            <person name="Mullet J.E."/>
        </authorList>
    </citation>
    <scope>NUCLEOTIDE SEQUENCE [LARGE SCALE GENOMIC DNA]</scope>
    <source>
        <strain evidence="5">cv. BTx623</strain>
    </source>
</reference>
<dbReference type="InParanoid" id="A0A1Z5S8G4"/>
<dbReference type="Gene3D" id="3.30.30.10">
    <property type="entry name" value="Knottin, scorpion toxin-like"/>
    <property type="match status" value="1"/>
</dbReference>
<keyword evidence="1" id="KW-1015">Disulfide bond</keyword>
<dbReference type="InterPro" id="IPR008176">
    <property type="entry name" value="Defensin_plant"/>
</dbReference>
<dbReference type="SUPFAM" id="SSF57095">
    <property type="entry name" value="Scorpion toxin-like"/>
    <property type="match status" value="1"/>
</dbReference>